<dbReference type="HOGENOM" id="CLU_1276494_0_0_4"/>
<dbReference type="EMBL" id="CP007726">
    <property type="protein sequence ID" value="AJE18385.1"/>
    <property type="molecule type" value="Genomic_DNA"/>
</dbReference>
<evidence type="ECO:0000313" key="1">
    <source>
        <dbReference type="EMBL" id="AJE18385.1"/>
    </source>
</evidence>
<accession>A0A0B5CPB7</accession>
<dbReference type="AlphaFoldDB" id="A0A0B5CPB7"/>
<evidence type="ECO:0000313" key="2">
    <source>
        <dbReference type="Proteomes" id="UP000031392"/>
    </source>
</evidence>
<dbReference type="KEGG" id="nel:NELON_05425"/>
<dbReference type="Proteomes" id="UP000031392">
    <property type="component" value="Chromosome"/>
</dbReference>
<sequence length="216" mass="24142">MFNTSEAYFGYATLGALAVFDDNLTDDEKLSAAEKKFDIARQCPHDAYVVDAFLFNSLARLHRREQAYALAERLSSLAGDMPERLYACFNRSLFTGQLNLMGRITDRLEKLGKDVKKERAIFMALSESGVDEKHLRGLLVEAGRVMKQFNLFHSANRIDTDDDIAYLTLLAIPDSDPEAVADCDIAISRAKVRYALEHGLDLSKLVIGCELARADL</sequence>
<name>A0A0B5CPB7_NEIEG</name>
<reference evidence="2" key="1">
    <citation type="submission" date="2014-05" db="EMBL/GenBank/DDBJ databases">
        <title>Complete Genome sequence of Neisseria elongata subsp. glycolytica.</title>
        <authorList>
            <person name="Veyrier F.J."/>
            <person name="Taha M.-K."/>
        </authorList>
    </citation>
    <scope>NUCLEOTIDE SEQUENCE [LARGE SCALE GENOMIC DNA]</scope>
    <source>
        <strain evidence="2">ATCC 29315</strain>
    </source>
</reference>
<dbReference type="RefSeq" id="WP_041961362.1">
    <property type="nucleotide sequence ID" value="NZ_CP007726.1"/>
</dbReference>
<keyword evidence="2" id="KW-1185">Reference proteome</keyword>
<organism evidence="1 2">
    <name type="scientific">Neisseria elongata subsp. glycolytica ATCC 29315</name>
    <dbReference type="NCBI Taxonomy" id="546263"/>
    <lineage>
        <taxon>Bacteria</taxon>
        <taxon>Pseudomonadati</taxon>
        <taxon>Pseudomonadota</taxon>
        <taxon>Betaproteobacteria</taxon>
        <taxon>Neisseriales</taxon>
        <taxon>Neisseriaceae</taxon>
        <taxon>Neisseria</taxon>
    </lineage>
</organism>
<dbReference type="PATRIC" id="fig|546263.7.peg.1157"/>
<gene>
    <name evidence="1" type="ORF">NELON_05425</name>
</gene>
<proteinExistence type="predicted"/>
<protein>
    <submittedName>
        <fullName evidence="1">Uncharacterized protein</fullName>
    </submittedName>
</protein>
<reference evidence="1 2" key="2">
    <citation type="journal article" date="2015" name="PLoS Genet.">
        <title>Common Cell Shape Evolution of Two Nasopharyngeal Pathogens.</title>
        <authorList>
            <person name="Veyrier F.J."/>
            <person name="Biais N."/>
            <person name="Morales P."/>
            <person name="Belkacem N."/>
            <person name="Guilhen C."/>
            <person name="Ranjeva S."/>
            <person name="Sismeiro O."/>
            <person name="Pehau-Arnaudet G."/>
            <person name="Rocha E.P."/>
            <person name="Werts C."/>
            <person name="Taha M.K."/>
            <person name="Boneca I.G."/>
        </authorList>
    </citation>
    <scope>NUCLEOTIDE SEQUENCE [LARGE SCALE GENOMIC DNA]</scope>
    <source>
        <strain evidence="1 2">ATCC 29315</strain>
    </source>
</reference>